<name>A0A382D917_9ZZZZ</name>
<dbReference type="Gene3D" id="3.90.25.10">
    <property type="entry name" value="UDP-galactose 4-epimerase, domain 1"/>
    <property type="match status" value="1"/>
</dbReference>
<dbReference type="CDD" id="cd05246">
    <property type="entry name" value="dTDP_GD_SDR_e"/>
    <property type="match status" value="1"/>
</dbReference>
<dbReference type="EMBL" id="UINC01038159">
    <property type="protein sequence ID" value="SVB34755.1"/>
    <property type="molecule type" value="Genomic_DNA"/>
</dbReference>
<comment type="cofactor">
    <cofactor evidence="1">
        <name>NAD(+)</name>
        <dbReference type="ChEBI" id="CHEBI:57540"/>
    </cofactor>
</comment>
<evidence type="ECO:0000256" key="3">
    <source>
        <dbReference type="ARBA" id="ARBA00023239"/>
    </source>
</evidence>
<accession>A0A382D917</accession>
<evidence type="ECO:0000259" key="4">
    <source>
        <dbReference type="Pfam" id="PF16363"/>
    </source>
</evidence>
<evidence type="ECO:0000256" key="2">
    <source>
        <dbReference type="ARBA" id="ARBA00023027"/>
    </source>
</evidence>
<gene>
    <name evidence="5" type="ORF">METZ01_LOCUS187609</name>
</gene>
<keyword evidence="2" id="KW-0520">NAD</keyword>
<keyword evidence="3" id="KW-0456">Lyase</keyword>
<dbReference type="AlphaFoldDB" id="A0A382D917"/>
<feature type="domain" description="NAD(P)-binding" evidence="4">
    <location>
        <begin position="4"/>
        <end position="303"/>
    </location>
</feature>
<dbReference type="InterPro" id="IPR036291">
    <property type="entry name" value="NAD(P)-bd_dom_sf"/>
</dbReference>
<evidence type="ECO:0000313" key="5">
    <source>
        <dbReference type="EMBL" id="SVB34755.1"/>
    </source>
</evidence>
<dbReference type="Pfam" id="PF16363">
    <property type="entry name" value="GDP_Man_Dehyd"/>
    <property type="match status" value="1"/>
</dbReference>
<evidence type="ECO:0000256" key="1">
    <source>
        <dbReference type="ARBA" id="ARBA00001911"/>
    </source>
</evidence>
<dbReference type="PANTHER" id="PTHR43000">
    <property type="entry name" value="DTDP-D-GLUCOSE 4,6-DEHYDRATASE-RELATED"/>
    <property type="match status" value="1"/>
</dbReference>
<protein>
    <recommendedName>
        <fullName evidence="4">NAD(P)-binding domain-containing protein</fullName>
    </recommendedName>
</protein>
<dbReference type="InterPro" id="IPR005888">
    <property type="entry name" value="dTDP_Gluc_deHydtase"/>
</dbReference>
<dbReference type="GO" id="GO:0009225">
    <property type="term" value="P:nucleotide-sugar metabolic process"/>
    <property type="evidence" value="ECO:0007669"/>
    <property type="project" value="InterPro"/>
</dbReference>
<reference evidence="5" key="1">
    <citation type="submission" date="2018-05" db="EMBL/GenBank/DDBJ databases">
        <authorList>
            <person name="Lanie J.A."/>
            <person name="Ng W.-L."/>
            <person name="Kazmierczak K.M."/>
            <person name="Andrzejewski T.M."/>
            <person name="Davidsen T.M."/>
            <person name="Wayne K.J."/>
            <person name="Tettelin H."/>
            <person name="Glass J.I."/>
            <person name="Rusch D."/>
            <person name="Podicherti R."/>
            <person name="Tsui H.-C.T."/>
            <person name="Winkler M.E."/>
        </authorList>
    </citation>
    <scope>NUCLEOTIDE SEQUENCE</scope>
</reference>
<dbReference type="InterPro" id="IPR016040">
    <property type="entry name" value="NAD(P)-bd_dom"/>
</dbReference>
<proteinExistence type="predicted"/>
<sequence>MRLLITGGAGFIGSAYVKKVIAQGDEVVVYDALTYAGNLDNLKEVEENHSYKFIHGNVCDLKKLDEAIKGCDGVVHFAAESHVDRSIDDPSPFIETNCTGTANLCELALKNKIEKYVHISTDEVYGSIGNKIGEGSFTEEDPLRPSSPYSATKAAADLIALSYHHTHGLPVSIIRPSNNYGPNQFPEKIIPLFITNLLEGKPVPLYGDGLNIRDWCNVEDTCEAIDTVLKKGEKGCVYNAGAGNEKTNLELAEKLIELCDADRSLIQKTTDRAGHDRRYSINSNLIHQLGWRPECDFEQGLENTVEWYKQNRQWWEPLRNESQ</sequence>
<dbReference type="Gene3D" id="3.40.50.720">
    <property type="entry name" value="NAD(P)-binding Rossmann-like Domain"/>
    <property type="match status" value="1"/>
</dbReference>
<organism evidence="5">
    <name type="scientific">marine metagenome</name>
    <dbReference type="NCBI Taxonomy" id="408172"/>
    <lineage>
        <taxon>unclassified sequences</taxon>
        <taxon>metagenomes</taxon>
        <taxon>ecological metagenomes</taxon>
    </lineage>
</organism>
<dbReference type="NCBIfam" id="TIGR01181">
    <property type="entry name" value="dTDP_gluc_dehyt"/>
    <property type="match status" value="1"/>
</dbReference>
<dbReference type="SUPFAM" id="SSF51735">
    <property type="entry name" value="NAD(P)-binding Rossmann-fold domains"/>
    <property type="match status" value="1"/>
</dbReference>
<dbReference type="GO" id="GO:0008460">
    <property type="term" value="F:dTDP-glucose 4,6-dehydratase activity"/>
    <property type="evidence" value="ECO:0007669"/>
    <property type="project" value="InterPro"/>
</dbReference>